<evidence type="ECO:0000313" key="4">
    <source>
        <dbReference type="EMBL" id="KGJ76934.1"/>
    </source>
</evidence>
<dbReference type="Gene3D" id="3.40.50.150">
    <property type="entry name" value="Vaccinia Virus protein VP39"/>
    <property type="match status" value="1"/>
</dbReference>
<dbReference type="Gene3D" id="3.90.220.20">
    <property type="entry name" value="DNA methylase specificity domains"/>
    <property type="match status" value="1"/>
</dbReference>
<dbReference type="SUPFAM" id="SSF53335">
    <property type="entry name" value="S-adenosyl-L-methionine-dependent methyltransferases"/>
    <property type="match status" value="1"/>
</dbReference>
<dbReference type="Pfam" id="PF02384">
    <property type="entry name" value="N6_Mtase"/>
    <property type="match status" value="1"/>
</dbReference>
<evidence type="ECO:0000313" key="7">
    <source>
        <dbReference type="Proteomes" id="UP000561726"/>
    </source>
</evidence>
<dbReference type="InterPro" id="IPR052916">
    <property type="entry name" value="Type-I_RE_MTase_Subunit"/>
</dbReference>
<evidence type="ECO:0000313" key="5">
    <source>
        <dbReference type="EMBL" id="MBB5643175.1"/>
    </source>
</evidence>
<dbReference type="RefSeq" id="WP_035836364.1">
    <property type="nucleotide sequence ID" value="NZ_JACHBQ010000001.1"/>
</dbReference>
<accession>A0A099JEM2</accession>
<keyword evidence="6" id="KW-1185">Reference proteome</keyword>
<comment type="caution">
    <text evidence="4">The sequence shown here is derived from an EMBL/GenBank/DDBJ whole genome shotgun (WGS) entry which is preliminary data.</text>
</comment>
<dbReference type="EMBL" id="JACHBQ010000001">
    <property type="protein sequence ID" value="MBB5643175.1"/>
    <property type="molecule type" value="Genomic_DNA"/>
</dbReference>
<dbReference type="AlphaFoldDB" id="A0A099JEM2"/>
<dbReference type="InterPro" id="IPR044946">
    <property type="entry name" value="Restrct_endonuc_typeI_TRD_sf"/>
</dbReference>
<dbReference type="Proteomes" id="UP000561726">
    <property type="component" value="Unassembled WGS sequence"/>
</dbReference>
<dbReference type="InterPro" id="IPR029063">
    <property type="entry name" value="SAM-dependent_MTases_sf"/>
</dbReference>
<dbReference type="SUPFAM" id="SSF116734">
    <property type="entry name" value="DNA methylase specificity domain"/>
    <property type="match status" value="1"/>
</dbReference>
<organism evidence="4 6">
    <name type="scientific">Cryobacterium roopkundense</name>
    <dbReference type="NCBI Taxonomy" id="1001240"/>
    <lineage>
        <taxon>Bacteria</taxon>
        <taxon>Bacillati</taxon>
        <taxon>Actinomycetota</taxon>
        <taxon>Actinomycetes</taxon>
        <taxon>Micrococcales</taxon>
        <taxon>Microbacteriaceae</taxon>
        <taxon>Cryobacterium</taxon>
    </lineage>
</organism>
<keyword evidence="2" id="KW-0238">DNA-binding</keyword>
<reference evidence="4 6" key="1">
    <citation type="submission" date="2014-08" db="EMBL/GenBank/DDBJ databases">
        <authorList>
            <person name="Sisinthy S."/>
        </authorList>
    </citation>
    <scope>NUCLEOTIDE SEQUENCE [LARGE SCALE GENOMIC DNA]</scope>
    <source>
        <strain evidence="4 6">RuG17</strain>
    </source>
</reference>
<feature type="domain" description="DNA methylase adenine-specific" evidence="3">
    <location>
        <begin position="163"/>
        <end position="392"/>
    </location>
</feature>
<dbReference type="PANTHER" id="PTHR42998:SF1">
    <property type="entry name" value="TYPE I RESTRICTION ENZYME HINDI METHYLASE SUBUNIT"/>
    <property type="match status" value="1"/>
</dbReference>
<evidence type="ECO:0000259" key="3">
    <source>
        <dbReference type="Pfam" id="PF02384"/>
    </source>
</evidence>
<dbReference type="eggNOG" id="COG0286">
    <property type="taxonomic scope" value="Bacteria"/>
</dbReference>
<dbReference type="CDD" id="cd02440">
    <property type="entry name" value="AdoMet_MTases"/>
    <property type="match status" value="1"/>
</dbReference>
<dbReference type="GO" id="GO:0008170">
    <property type="term" value="F:N-methyltransferase activity"/>
    <property type="evidence" value="ECO:0007669"/>
    <property type="project" value="InterPro"/>
</dbReference>
<dbReference type="Proteomes" id="UP000029864">
    <property type="component" value="Unassembled WGS sequence"/>
</dbReference>
<protein>
    <recommendedName>
        <fullName evidence="3">DNA methylase adenine-specific domain-containing protein</fullName>
    </recommendedName>
</protein>
<evidence type="ECO:0000256" key="1">
    <source>
        <dbReference type="ARBA" id="ARBA00022747"/>
    </source>
</evidence>
<name>A0A099JEM2_9MICO</name>
<dbReference type="PANTHER" id="PTHR42998">
    <property type="entry name" value="TYPE I RESTRICTION ENZYME HINDVIIP M PROTEIN-RELATED"/>
    <property type="match status" value="1"/>
</dbReference>
<dbReference type="STRING" id="1001240.GY21_08825"/>
<reference evidence="5 7" key="2">
    <citation type="submission" date="2020-08" db="EMBL/GenBank/DDBJ databases">
        <title>Sequencing the genomes of 1000 actinobacteria strains.</title>
        <authorList>
            <person name="Klenk H.-P."/>
        </authorList>
    </citation>
    <scope>NUCLEOTIDE SEQUENCE [LARGE SCALE GENOMIC DNA]</scope>
    <source>
        <strain evidence="5 7">DSM 21065</strain>
    </source>
</reference>
<dbReference type="OrthoDB" id="3197085at2"/>
<dbReference type="InterPro" id="IPR003356">
    <property type="entry name" value="DNA_methylase_A-5"/>
</dbReference>
<sequence length="685" mass="74752">MSDSTDGTMTTSDIARLANVDLSTVSNWRKRFQGTFPERILVGESTRPRFDRQAVERWLQMNPQLGGAPIEAPPLSLHAVVDTFRGVLSPSEAFDFIGRALALIAAMTDEQLTPELVLDRVPSWDDLSPEMFDLAGTDLWTTLPHSSVVDALGRLIAAGPPRDVYEEFLAEFQRSSAATDSTPQPLLDLMVALSPDSDGVVFDLAAGTGGTLLAALSKGKASGGEGVDIIPGYAQVARIRAYLADSRISMHSANSFTKSPLYEQKADLVLVDPPLNMMFSRDRQQLDWIDWEFGNPPATKPEWAWPQLAISHLAPGGTAIVVSGLGLLSHQDKQSSSIRNELIRRGAVRAVIALPRRLRTNTAIPLAVWVLGEPDQIDRRTTILLIDATNLNPDELGQDGPILSAYENWRAGRTGDLDRSFAIDVPVMDLLAPEATLLPNRWTIDPTETRSANDWTAALVHSYLAASESLSTIGHGLPHLQVTALKEPPAPSSIGGLEKAGSIAVLRGRHMERELEEATERYPMMTVRHVRPDTMPTGLDTEFVAASPSSTAQLVTPGEIIVYLDGQSVRARIWTESGWVLGRFMQSIRVLDSSLNPEFLAAAISAPVNEKFLAAGASRTHFTLKEFLVTQPPIEVQDTYAQAYDLVTDKLRWLRQAVDELEAAREQLAQAASSGRVAVKIEDAQ</sequence>
<dbReference type="EMBL" id="JPXF01000030">
    <property type="protein sequence ID" value="KGJ76934.1"/>
    <property type="molecule type" value="Genomic_DNA"/>
</dbReference>
<evidence type="ECO:0000313" key="6">
    <source>
        <dbReference type="Proteomes" id="UP000029864"/>
    </source>
</evidence>
<gene>
    <name evidence="5" type="ORF">BJ997_003723</name>
    <name evidence="4" type="ORF">GY21_08825</name>
</gene>
<dbReference type="GO" id="GO:0009307">
    <property type="term" value="P:DNA restriction-modification system"/>
    <property type="evidence" value="ECO:0007669"/>
    <property type="project" value="UniProtKB-KW"/>
</dbReference>
<dbReference type="GO" id="GO:0003677">
    <property type="term" value="F:DNA binding"/>
    <property type="evidence" value="ECO:0007669"/>
    <property type="project" value="UniProtKB-KW"/>
</dbReference>
<proteinExistence type="predicted"/>
<keyword evidence="1" id="KW-0680">Restriction system</keyword>
<evidence type="ECO:0000256" key="2">
    <source>
        <dbReference type="ARBA" id="ARBA00023125"/>
    </source>
</evidence>
<dbReference type="REBASE" id="900997">
    <property type="entry name" value="M.CroRuGI7ORF8825P"/>
</dbReference>